<feature type="region of interest" description="Disordered" evidence="1">
    <location>
        <begin position="1"/>
        <end position="22"/>
    </location>
</feature>
<dbReference type="Proteomes" id="UP000803884">
    <property type="component" value="Unassembled WGS sequence"/>
</dbReference>
<evidence type="ECO:0000313" key="2">
    <source>
        <dbReference type="EMBL" id="KAL1588766.1"/>
    </source>
</evidence>
<organism evidence="2 3">
    <name type="scientific">Cladosporium halotolerans</name>
    <dbReference type="NCBI Taxonomy" id="1052096"/>
    <lineage>
        <taxon>Eukaryota</taxon>
        <taxon>Fungi</taxon>
        <taxon>Dikarya</taxon>
        <taxon>Ascomycota</taxon>
        <taxon>Pezizomycotina</taxon>
        <taxon>Dothideomycetes</taxon>
        <taxon>Dothideomycetidae</taxon>
        <taxon>Cladosporiales</taxon>
        <taxon>Cladosporiaceae</taxon>
        <taxon>Cladosporium</taxon>
    </lineage>
</organism>
<dbReference type="AlphaFoldDB" id="A0AB34KWY7"/>
<dbReference type="RefSeq" id="XP_069231871.1">
    <property type="nucleotide sequence ID" value="XM_069371178.1"/>
</dbReference>
<feature type="region of interest" description="Disordered" evidence="1">
    <location>
        <begin position="36"/>
        <end position="166"/>
    </location>
</feature>
<dbReference type="GeneID" id="96004016"/>
<sequence length="561" mass="62212">MIRPSNMASRASTHAASSAYESHPSLAVSMEDFEAHEFSPTVPDLPSQHSIYRSGVSSYQSETSSTRRSASPPAWRKAGSGWFKHQGSLSPSRQGYHSREGSLGYRSADDEGDGDEGEVTVPSPSPTPFFGGGEAVRASTAVNERPSTPPRQGVESEAPDQKTPTQMNYIRFSTSLDVIQRTEPIEAAVTWARKVTHHATKSRHNLLLYTLGSLFFYWLASNLLSTPINTPAPDLVKVAGLAKSFEPVIFYSEHGHAQIEELHDTGVAVWDLGESVRSTNMTSGPIIVHQLDDLSDSMKTLAIEMTRFFASVDADVDSILLVMEWAQRELTAISTAPPSAISSIWSNAHGLLTRIGLMKDTPLLRDLLGHTHAQRTKATLDRTFHEFLGVLEESINNELSHSIALFGLFEAIDKQFLNLQRTVIREQDQQERLENDFLSSLWTKVIGVNASLLRKYQKNKDLLASVRDRTVRNKHVLVDHNQRLLQLKSNLEILRRKLVSPLVRSENGSTLSVEEQVRGLEGTYSLLKGTREVQKRKMMEIVYGSGSRRGGIEGEGRAIEG</sequence>
<reference evidence="2 3" key="1">
    <citation type="journal article" date="2020" name="Microbiol. Resour. Announc.">
        <title>Draft Genome Sequence of a Cladosporium Species Isolated from the Mesophotic Ascidian Didemnum maculosum.</title>
        <authorList>
            <person name="Gioti A."/>
            <person name="Siaperas R."/>
            <person name="Nikolaivits E."/>
            <person name="Le Goff G."/>
            <person name="Ouazzani J."/>
            <person name="Kotoulas G."/>
            <person name="Topakas E."/>
        </authorList>
    </citation>
    <scope>NUCLEOTIDE SEQUENCE [LARGE SCALE GENOMIC DNA]</scope>
    <source>
        <strain evidence="2 3">TM138-S3</strain>
    </source>
</reference>
<feature type="compositionally biased region" description="Polar residues" evidence="1">
    <location>
        <begin position="47"/>
        <end position="69"/>
    </location>
</feature>
<evidence type="ECO:0000256" key="1">
    <source>
        <dbReference type="SAM" id="MobiDB-lite"/>
    </source>
</evidence>
<name>A0AB34KWY7_9PEZI</name>
<feature type="compositionally biased region" description="Low complexity" evidence="1">
    <location>
        <begin position="8"/>
        <end position="19"/>
    </location>
</feature>
<protein>
    <submittedName>
        <fullName evidence="2">Uncharacterized protein</fullName>
    </submittedName>
</protein>
<evidence type="ECO:0000313" key="3">
    <source>
        <dbReference type="Proteomes" id="UP000803884"/>
    </source>
</evidence>
<accession>A0AB34KWY7</accession>
<keyword evidence="3" id="KW-1185">Reference proteome</keyword>
<comment type="caution">
    <text evidence="2">The sequence shown here is derived from an EMBL/GenBank/DDBJ whole genome shotgun (WGS) entry which is preliminary data.</text>
</comment>
<dbReference type="EMBL" id="JAAQHG020000006">
    <property type="protein sequence ID" value="KAL1588766.1"/>
    <property type="molecule type" value="Genomic_DNA"/>
</dbReference>
<proteinExistence type="predicted"/>
<gene>
    <name evidence="2" type="ORF">WHR41_02572</name>
</gene>